<feature type="transmembrane region" description="Helical" evidence="13">
    <location>
        <begin position="50"/>
        <end position="72"/>
    </location>
</feature>
<feature type="transmembrane region" description="Helical" evidence="13">
    <location>
        <begin position="12"/>
        <end position="30"/>
    </location>
</feature>
<feature type="transmembrane region" description="Helical" evidence="13">
    <location>
        <begin position="84"/>
        <end position="107"/>
    </location>
</feature>
<keyword evidence="8 13" id="KW-1133">Transmembrane helix</keyword>
<keyword evidence="5 13" id="KW-0812">Transmembrane</keyword>
<dbReference type="AlphaFoldDB" id="A0A936F212"/>
<gene>
    <name evidence="14" type="ORF">IPN91_07250</name>
</gene>
<feature type="transmembrane region" description="Helical" evidence="13">
    <location>
        <begin position="182"/>
        <end position="201"/>
    </location>
</feature>
<keyword evidence="11" id="KW-0407">Ion channel</keyword>
<dbReference type="GO" id="GO:0015252">
    <property type="term" value="F:proton channel activity"/>
    <property type="evidence" value="ECO:0007669"/>
    <property type="project" value="InterPro"/>
</dbReference>
<protein>
    <submittedName>
        <fullName evidence="14">DUF1211 domain-containing protein</fullName>
    </submittedName>
</protein>
<evidence type="ECO:0000256" key="6">
    <source>
        <dbReference type="ARBA" id="ARBA00022826"/>
    </source>
</evidence>
<dbReference type="PANTHER" id="PTHR31462">
    <property type="entry name" value="ENDOSOMAL/LYSOSOMAL POTASSIUM CHANNEL TMEM175"/>
    <property type="match status" value="1"/>
</dbReference>
<keyword evidence="4" id="KW-0633">Potassium transport</keyword>
<evidence type="ECO:0000313" key="15">
    <source>
        <dbReference type="Proteomes" id="UP000709959"/>
    </source>
</evidence>
<organism evidence="14 15">
    <name type="scientific">Candidatus Geothrix odensensis</name>
    <dbReference type="NCBI Taxonomy" id="2954440"/>
    <lineage>
        <taxon>Bacteria</taxon>
        <taxon>Pseudomonadati</taxon>
        <taxon>Acidobacteriota</taxon>
        <taxon>Holophagae</taxon>
        <taxon>Holophagales</taxon>
        <taxon>Holophagaceae</taxon>
        <taxon>Geothrix</taxon>
    </lineage>
</organism>
<evidence type="ECO:0000256" key="13">
    <source>
        <dbReference type="SAM" id="Phobius"/>
    </source>
</evidence>
<evidence type="ECO:0000256" key="3">
    <source>
        <dbReference type="ARBA" id="ARBA00022448"/>
    </source>
</evidence>
<evidence type="ECO:0000256" key="4">
    <source>
        <dbReference type="ARBA" id="ARBA00022538"/>
    </source>
</evidence>
<evidence type="ECO:0000256" key="12">
    <source>
        <dbReference type="ARBA" id="ARBA00034430"/>
    </source>
</evidence>
<evidence type="ECO:0000256" key="1">
    <source>
        <dbReference type="ARBA" id="ARBA00004141"/>
    </source>
</evidence>
<name>A0A936F212_9BACT</name>
<comment type="catalytic activity">
    <reaction evidence="12">
        <text>K(+)(in) = K(+)(out)</text>
        <dbReference type="Rhea" id="RHEA:29463"/>
        <dbReference type="ChEBI" id="CHEBI:29103"/>
    </reaction>
</comment>
<proteinExistence type="inferred from homology"/>
<dbReference type="InterPro" id="IPR010617">
    <property type="entry name" value="TMEM175-like"/>
</dbReference>
<keyword evidence="6" id="KW-0631">Potassium channel</keyword>
<evidence type="ECO:0000313" key="14">
    <source>
        <dbReference type="EMBL" id="MBK8572438.1"/>
    </source>
</evidence>
<dbReference type="Proteomes" id="UP000709959">
    <property type="component" value="Unassembled WGS sequence"/>
</dbReference>
<comment type="similarity">
    <text evidence="2">Belongs to the TMEM175 family.</text>
</comment>
<dbReference type="GO" id="GO:0016020">
    <property type="term" value="C:membrane"/>
    <property type="evidence" value="ECO:0007669"/>
    <property type="project" value="UniProtKB-SubCell"/>
</dbReference>
<sequence length="209" mass="23007">MAQHPIAKHRLEALVDGVFAIAMTILVLEIKVPELVDRRSAAELLDKLHHAWPTLAAYLLSFFLLGLFWHWHHRLIAKILRVDIPVFVLTLLFLALVSFFPFAAALMGRYPTNPVALMIYLPTMGLILTTQAANFALALHRGCVDPDIPAAEIRAAQRRNLRGCGIFFLAATPSAIRIGPISLVLCLLAAAAFFILMRRVGTGRPASPA</sequence>
<dbReference type="Pfam" id="PF06736">
    <property type="entry name" value="TMEM175"/>
    <property type="match status" value="1"/>
</dbReference>
<keyword evidence="9" id="KW-0406">Ion transport</keyword>
<comment type="caution">
    <text evidence="14">The sequence shown here is derived from an EMBL/GenBank/DDBJ whole genome shotgun (WGS) entry which is preliminary data.</text>
</comment>
<accession>A0A936F212</accession>
<dbReference type="PANTHER" id="PTHR31462:SF5">
    <property type="entry name" value="ENDOSOMAL_LYSOSOMAL PROTON CHANNEL TMEM175"/>
    <property type="match status" value="1"/>
</dbReference>
<evidence type="ECO:0000256" key="10">
    <source>
        <dbReference type="ARBA" id="ARBA00023136"/>
    </source>
</evidence>
<evidence type="ECO:0000256" key="8">
    <source>
        <dbReference type="ARBA" id="ARBA00022989"/>
    </source>
</evidence>
<keyword evidence="10 13" id="KW-0472">Membrane</keyword>
<reference evidence="14 15" key="1">
    <citation type="submission" date="2020-10" db="EMBL/GenBank/DDBJ databases">
        <title>Connecting structure to function with the recovery of over 1000 high-quality activated sludge metagenome-assembled genomes encoding full-length rRNA genes using long-read sequencing.</title>
        <authorList>
            <person name="Singleton C.M."/>
            <person name="Petriglieri F."/>
            <person name="Kristensen J.M."/>
            <person name="Kirkegaard R.H."/>
            <person name="Michaelsen T.Y."/>
            <person name="Andersen M.H."/>
            <person name="Karst S.M."/>
            <person name="Dueholm M.S."/>
            <person name="Nielsen P.H."/>
            <person name="Albertsen M."/>
        </authorList>
    </citation>
    <scope>NUCLEOTIDE SEQUENCE [LARGE SCALE GENOMIC DNA]</scope>
    <source>
        <strain evidence="14">OdNE_18-Q3-R46-58_MAXAC.008</strain>
    </source>
</reference>
<keyword evidence="7" id="KW-0630">Potassium</keyword>
<evidence type="ECO:0000256" key="7">
    <source>
        <dbReference type="ARBA" id="ARBA00022958"/>
    </source>
</evidence>
<evidence type="ECO:0000256" key="9">
    <source>
        <dbReference type="ARBA" id="ARBA00023065"/>
    </source>
</evidence>
<dbReference type="GO" id="GO:0005267">
    <property type="term" value="F:potassium channel activity"/>
    <property type="evidence" value="ECO:0007669"/>
    <property type="project" value="UniProtKB-KW"/>
</dbReference>
<evidence type="ECO:0000256" key="2">
    <source>
        <dbReference type="ARBA" id="ARBA00006920"/>
    </source>
</evidence>
<keyword evidence="3" id="KW-0813">Transport</keyword>
<feature type="transmembrane region" description="Helical" evidence="13">
    <location>
        <begin position="119"/>
        <end position="139"/>
    </location>
</feature>
<evidence type="ECO:0000256" key="5">
    <source>
        <dbReference type="ARBA" id="ARBA00022692"/>
    </source>
</evidence>
<dbReference type="EMBL" id="JADKCH010000005">
    <property type="protein sequence ID" value="MBK8572438.1"/>
    <property type="molecule type" value="Genomic_DNA"/>
</dbReference>
<evidence type="ECO:0000256" key="11">
    <source>
        <dbReference type="ARBA" id="ARBA00023303"/>
    </source>
</evidence>
<comment type="subcellular location">
    <subcellularLocation>
        <location evidence="1">Membrane</location>
        <topology evidence="1">Multi-pass membrane protein</topology>
    </subcellularLocation>
</comment>